<dbReference type="PANTHER" id="PTHR31683:SF67">
    <property type="entry name" value="PECTIN LYASE F-RELATED"/>
    <property type="match status" value="1"/>
</dbReference>
<protein>
    <recommendedName>
        <fullName evidence="6">pectin lyase</fullName>
        <ecNumber evidence="6">4.2.2.10</ecNumber>
    </recommendedName>
</protein>
<keyword evidence="1" id="KW-1015">Disulfide bond</keyword>
<keyword evidence="7" id="KW-0964">Secreted</keyword>
<comment type="caution">
    <text evidence="9">The sequence shown here is derived from an EMBL/GenBank/DDBJ whole genome shotgun (WGS) entry which is preliminary data.</text>
</comment>
<evidence type="ECO:0000256" key="1">
    <source>
        <dbReference type="ARBA" id="ARBA00023157"/>
    </source>
</evidence>
<dbReference type="GO" id="GO:0016829">
    <property type="term" value="F:lyase activity"/>
    <property type="evidence" value="ECO:0007669"/>
    <property type="project" value="UniProtKB-KW"/>
</dbReference>
<keyword evidence="10" id="KW-1185">Reference proteome</keyword>
<dbReference type="InterPro" id="IPR011050">
    <property type="entry name" value="Pectin_lyase_fold/virulence"/>
</dbReference>
<name>A0ABY1ZJQ6_9GAMM</name>
<gene>
    <name evidence="9" type="ORF">EZI54_11480</name>
</gene>
<accession>A0ABY1ZJQ6</accession>
<sequence length="550" mass="58266">MSVLVAVLLLFQVFPDNFVSTSWVRKDVKMQYGPSPFSSVVRRSSFFPVMGSLLMALLLAGCGGGDSDTASSAGAARQAPADQAMDGTLMLSARGSDIDLSWSVEGDMTGQNVYRNTRGSADGATLLAELDAEQRTYTDQDVGTGSYWYWIEFEGNAGATATSNVVSNTSLSGSSDGPVGFGAGTTGGQGGIVVTVTTPAELTAAVSDSTPKIIRISGVIDYRNTEGSTTELGCTYSDSYCSVNGKHEKILNVGSYCSGRTLYDITYDTAGKTPLNIGSNKTLIGVGAHSGIKGKGLRMAGGVSNIIIRNLSITDINDGTIWAGDALTINNASNIWIDHNYIARIGRQFIVTGWETAQNVTISGNYLDGTTDYGHYCDQRHYWTALLVAENQSITMIGNRISMTSGRSPKFGKQDSASSAGVLHMVNNYFDQNYGTGFHGDATGTVLMEGNYYEPADGFVPISADSTGIPLYAPLDLSISSTTSTCQSLLGRDCAANYDTNAPSNFVINASAMSAIQANSFWLHAVKSIQPKSYSEVTSQRFGPQADISN</sequence>
<dbReference type="InterPro" id="IPR045032">
    <property type="entry name" value="PEL"/>
</dbReference>
<comment type="function">
    <text evidence="5">Pectinolytic enzymes consist of four classes of enzymes: pectin lyase, polygalacturonase, pectin methylesterase and rhamnogalacturonase. Among pectinolytic enzymes, pectin lyase is the most important in depolymerization of pectin, since it cleaves internal glycosidic bonds of highly methylated pectins.</text>
</comment>
<dbReference type="InterPro" id="IPR013783">
    <property type="entry name" value="Ig-like_fold"/>
</dbReference>
<keyword evidence="7" id="KW-0119">Carbohydrate metabolism</keyword>
<evidence type="ECO:0000256" key="5">
    <source>
        <dbReference type="ARBA" id="ARBA00037631"/>
    </source>
</evidence>
<keyword evidence="2" id="KW-0325">Glycoprotein</keyword>
<dbReference type="Gene3D" id="2.160.20.10">
    <property type="entry name" value="Single-stranded right-handed beta-helix, Pectin lyase-like"/>
    <property type="match status" value="1"/>
</dbReference>
<dbReference type="PANTHER" id="PTHR31683">
    <property type="entry name" value="PECTATE LYASE 18-RELATED"/>
    <property type="match status" value="1"/>
</dbReference>
<dbReference type="InterPro" id="IPR012334">
    <property type="entry name" value="Pectin_lyas_fold"/>
</dbReference>
<evidence type="ECO:0000256" key="6">
    <source>
        <dbReference type="ARBA" id="ARBA00039082"/>
    </source>
</evidence>
<comment type="catalytic activity">
    <reaction evidence="4">
        <text>Eliminative cleavage of (1-&gt;4)-alpha-D-galacturonan methyl ester to give oligosaccharides with 4-deoxy-6-O-methyl-alpha-D-galact-4-enuronosyl groups at their non-reducing ends.</text>
        <dbReference type="EC" id="4.2.2.10"/>
    </reaction>
</comment>
<proteinExistence type="inferred from homology"/>
<feature type="domain" description="Pectate lyase" evidence="8">
    <location>
        <begin position="227"/>
        <end position="459"/>
    </location>
</feature>
<keyword evidence="3 7" id="KW-0456">Lyase</keyword>
<dbReference type="Pfam" id="PF00544">
    <property type="entry name" value="Pectate_lyase_4"/>
    <property type="match status" value="1"/>
</dbReference>
<evidence type="ECO:0000259" key="8">
    <source>
        <dbReference type="SMART" id="SM00656"/>
    </source>
</evidence>
<keyword evidence="7" id="KW-0624">Polysaccharide degradation</keyword>
<evidence type="ECO:0000256" key="7">
    <source>
        <dbReference type="RuleBase" id="RU361173"/>
    </source>
</evidence>
<evidence type="ECO:0000313" key="9">
    <source>
        <dbReference type="EMBL" id="TBW55441.1"/>
    </source>
</evidence>
<dbReference type="EMBL" id="SJDL01000016">
    <property type="protein sequence ID" value="TBW55441.1"/>
    <property type="molecule type" value="Genomic_DNA"/>
</dbReference>
<evidence type="ECO:0000256" key="3">
    <source>
        <dbReference type="ARBA" id="ARBA00023239"/>
    </source>
</evidence>
<comment type="subcellular location">
    <subcellularLocation>
        <location evidence="7">Secreted</location>
    </subcellularLocation>
</comment>
<evidence type="ECO:0000313" key="10">
    <source>
        <dbReference type="Proteomes" id="UP000313645"/>
    </source>
</evidence>
<evidence type="ECO:0000256" key="4">
    <source>
        <dbReference type="ARBA" id="ARBA00036818"/>
    </source>
</evidence>
<dbReference type="Proteomes" id="UP000313645">
    <property type="component" value="Unassembled WGS sequence"/>
</dbReference>
<dbReference type="InterPro" id="IPR002022">
    <property type="entry name" value="Pec_lyase"/>
</dbReference>
<comment type="similarity">
    <text evidence="7">Belongs to the polysaccharide lyase 1 family.</text>
</comment>
<dbReference type="SUPFAM" id="SSF51126">
    <property type="entry name" value="Pectin lyase-like"/>
    <property type="match status" value="1"/>
</dbReference>
<dbReference type="Gene3D" id="2.60.40.10">
    <property type="entry name" value="Immunoglobulins"/>
    <property type="match status" value="1"/>
</dbReference>
<dbReference type="EC" id="4.2.2.10" evidence="6"/>
<organism evidence="9 10">
    <name type="scientific">Marinobacter halodurans</name>
    <dbReference type="NCBI Taxonomy" id="2528979"/>
    <lineage>
        <taxon>Bacteria</taxon>
        <taxon>Pseudomonadati</taxon>
        <taxon>Pseudomonadota</taxon>
        <taxon>Gammaproteobacteria</taxon>
        <taxon>Pseudomonadales</taxon>
        <taxon>Marinobacteraceae</taxon>
        <taxon>Marinobacter</taxon>
    </lineage>
</organism>
<evidence type="ECO:0000256" key="2">
    <source>
        <dbReference type="ARBA" id="ARBA00023180"/>
    </source>
</evidence>
<dbReference type="SMART" id="SM00656">
    <property type="entry name" value="Amb_all"/>
    <property type="match status" value="1"/>
</dbReference>
<reference evidence="9 10" key="1">
    <citation type="submission" date="2019-02" db="EMBL/GenBank/DDBJ databases">
        <title>Marinobacter halodurans sp. nov., a marine bacterium isolated from sea tidal flat.</title>
        <authorList>
            <person name="Yoo Y."/>
            <person name="Lee D.W."/>
            <person name="Kim B.S."/>
            <person name="Kim J.-J."/>
        </authorList>
    </citation>
    <scope>NUCLEOTIDE SEQUENCE [LARGE SCALE GENOMIC DNA]</scope>
    <source>
        <strain evidence="9 10">YJ-S3-2</strain>
    </source>
</reference>